<sequence length="1138" mass="127687">MNDFSENVPGIRYRVGIDVGLKSIGFCAVEVDRNDQPIKLLNSMVFIHDAGVDPNENKAAKSRKLTAGVARRTRRLYHTRRQRLANLDRVISKDFGWPLPDQSTFKYPTEPWHVRSRLLEGYIADDDKRKTALSIALRHMARHRGWRNPYAKVETLLQSAEPSEFLKGLNERISTSLGRDFPADTTPGQLVDAYLAHPDYVKAPGTPKLRGPEGILEGKLHQSDNAEEIRRICDVQQIDPADRDRLIRAVFQAKSPKGSAKERGLVGHDELPGQGKHVRAEKAHPVFQKFRIVSVLANLRVREGRAERPLTPEELQGLTDFLLIAGLKQEVTWQDLADNLGIERSDLRGTAKASFDGSPVLRNPPTDVTTEKIMAGKVKWLKEWWKDADDEQRGYFVDAFSNSGGSEDTSDVNDEVAELLEQATEGDQVEFEKISLPQGRAAYSLDSLRRLTDRMLRDGVDLHTARRLEFNVGDDWKPAVEPIAAPTGNPAVDRVLKQVSRWLHTATERWGEPTVINIEHARDGLGSEKVARELMQENEKRRKANKVAVAVMAEKLKLSGKIHRSDQIRYFALQRQNCQCLYCGASISFATAEMDHIVPRADGSSTNDRSNLAAVCRTCNHKKGAIPFAAWASSDHTNGGVSLKGALDRVKMWQRDNGMSPKQFKQLQREVSARLKSRKPDEEFDGRSMESVAWMAVELRTRIEGFYRTRDEEAVPSVGVYRGQLTAEARKASGFESRVNLIGGRGKTRFDRRHHAMDALVIALMNPSVSRTLALRVNMRDAQRLAGLEETWKNFYGKPGEASQRFESWRESMLRGVELFNIALSDNAIPFNENIRLRMNSSAVHEDTLFSFSHTKPVKKGSTTMKERGVQCALGDAIPIDLIDRAETPALWTALTRCSDFDPVKGLPENLNRTIVVNGRHVGPTELLNFFGSPSACLKVRGGYVKLANSIHHARIYRIDGKKTTYAMVRVFQVDLRRMKHQDLFTTPLMQSSISMRTSETKIRKAIADGTATQIGWLVEGDELQLNPSMYGDGSIAKVFSRYPELTAWRVAGFKSASKIRIKPLLLSKEGFVDDKDAARLGIEPTPDEVRKAVDDPGWVTAINVLLQAGGVRVIRRNCLGEERWRSSASLPVSMMLE</sequence>
<keyword evidence="4 12" id="KW-0255">Endonuclease</keyword>
<organism evidence="14 15">
    <name type="scientific">Schaalia odontolytica</name>
    <dbReference type="NCBI Taxonomy" id="1660"/>
    <lineage>
        <taxon>Bacteria</taxon>
        <taxon>Bacillati</taxon>
        <taxon>Actinomycetota</taxon>
        <taxon>Actinomycetes</taxon>
        <taxon>Actinomycetales</taxon>
        <taxon>Actinomycetaceae</taxon>
        <taxon>Schaalia</taxon>
    </lineage>
</organism>
<dbReference type="Pfam" id="PF18525">
    <property type="entry name" value="Cas9_C"/>
    <property type="match status" value="1"/>
</dbReference>
<keyword evidence="6" id="KW-0460">Magnesium</keyword>
<dbReference type="GO" id="GO:0016787">
    <property type="term" value="F:hydrolase activity"/>
    <property type="evidence" value="ECO:0007669"/>
    <property type="project" value="UniProtKB-KW"/>
</dbReference>
<keyword evidence="5 12" id="KW-0378">Hydrolase</keyword>
<dbReference type="NCBIfam" id="TIGR01865">
    <property type="entry name" value="cas_Csn1"/>
    <property type="match status" value="1"/>
</dbReference>
<dbReference type="GO" id="GO:0003723">
    <property type="term" value="F:RNA binding"/>
    <property type="evidence" value="ECO:0007669"/>
    <property type="project" value="UniProtKB-UniRule"/>
</dbReference>
<dbReference type="GO" id="GO:0003677">
    <property type="term" value="F:DNA binding"/>
    <property type="evidence" value="ECO:0007669"/>
    <property type="project" value="UniProtKB-UniRule"/>
</dbReference>
<dbReference type="InterPro" id="IPR028629">
    <property type="entry name" value="Cas9"/>
</dbReference>
<accession>A0A2I1HZN5</accession>
<dbReference type="InterPro" id="IPR003615">
    <property type="entry name" value="HNH_nuc"/>
</dbReference>
<dbReference type="InterPro" id="IPR040619">
    <property type="entry name" value="Cas9_alpha-helical_lobe"/>
</dbReference>
<keyword evidence="2 12" id="KW-0540">Nuclease</keyword>
<keyword evidence="8" id="KW-0051">Antiviral defense</keyword>
<dbReference type="EMBL" id="PKKM01000007">
    <property type="protein sequence ID" value="PKY64326.1"/>
    <property type="molecule type" value="Genomic_DNA"/>
</dbReference>
<dbReference type="InterPro" id="IPR002711">
    <property type="entry name" value="HNH"/>
</dbReference>
<dbReference type="InterPro" id="IPR041383">
    <property type="entry name" value="RuvC_III"/>
</dbReference>
<gene>
    <name evidence="14" type="ORF">CYJ22_05780</name>
</gene>
<evidence type="ECO:0000259" key="13">
    <source>
        <dbReference type="PROSITE" id="PS51749"/>
    </source>
</evidence>
<evidence type="ECO:0000256" key="9">
    <source>
        <dbReference type="ARBA" id="ARBA00023125"/>
    </source>
</evidence>
<dbReference type="AlphaFoldDB" id="A0A2I1HZN5"/>
<comment type="caution">
    <text evidence="14">The sequence shown here is derived from an EMBL/GenBank/DDBJ whole genome shotgun (WGS) entry which is preliminary data.</text>
</comment>
<dbReference type="Pfam" id="PF17894">
    <property type="entry name" value="Cas9_Topo"/>
    <property type="match status" value="1"/>
</dbReference>
<dbReference type="InterPro" id="IPR041225">
    <property type="entry name" value="Cas9_Topo"/>
</dbReference>
<evidence type="ECO:0000256" key="4">
    <source>
        <dbReference type="ARBA" id="ARBA00022759"/>
    </source>
</evidence>
<dbReference type="Proteomes" id="UP000234198">
    <property type="component" value="Unassembled WGS sequence"/>
</dbReference>
<evidence type="ECO:0000256" key="7">
    <source>
        <dbReference type="ARBA" id="ARBA00022884"/>
    </source>
</evidence>
<evidence type="ECO:0000313" key="15">
    <source>
        <dbReference type="Proteomes" id="UP000234198"/>
    </source>
</evidence>
<dbReference type="Pfam" id="PF17893">
    <property type="entry name" value="Cas9_b_hairpin"/>
    <property type="match status" value="1"/>
</dbReference>
<evidence type="ECO:0000256" key="8">
    <source>
        <dbReference type="ARBA" id="ARBA00023118"/>
    </source>
</evidence>
<dbReference type="RefSeq" id="WP_101601765.1">
    <property type="nucleotide sequence ID" value="NZ_PKKM01000007.1"/>
</dbReference>
<dbReference type="InterPro" id="IPR040796">
    <property type="entry name" value="Cas9_b_hairpin"/>
</dbReference>
<reference evidence="14 15" key="1">
    <citation type="submission" date="2017-12" db="EMBL/GenBank/DDBJ databases">
        <title>Phylogenetic diversity of female urinary microbiome.</title>
        <authorList>
            <person name="Thomas-White K."/>
            <person name="Wolfe A.J."/>
        </authorList>
    </citation>
    <scope>NUCLEOTIDE SEQUENCE [LARGE SCALE GENOMIC DNA]</scope>
    <source>
        <strain evidence="14 15">UMB0018</strain>
    </source>
</reference>
<comment type="subunit">
    <text evidence="11">Monomer. Binds crRNA and tracrRNA.</text>
</comment>
<evidence type="ECO:0000256" key="5">
    <source>
        <dbReference type="ARBA" id="ARBA00022801"/>
    </source>
</evidence>
<dbReference type="Gene3D" id="3.30.70.3520">
    <property type="match status" value="1"/>
</dbReference>
<dbReference type="Pfam" id="PF18541">
    <property type="entry name" value="RuvC_III"/>
    <property type="match status" value="1"/>
</dbReference>
<keyword evidence="9 12" id="KW-0238">DNA-binding</keyword>
<dbReference type="InterPro" id="IPR033114">
    <property type="entry name" value="HNH_CAS9"/>
</dbReference>
<dbReference type="Gene3D" id="3.30.420.10">
    <property type="entry name" value="Ribonuclease H-like superfamily/Ribonuclease H"/>
    <property type="match status" value="2"/>
</dbReference>
<dbReference type="SMART" id="SM00507">
    <property type="entry name" value="HNHc"/>
    <property type="match status" value="1"/>
</dbReference>
<evidence type="ECO:0000256" key="10">
    <source>
        <dbReference type="ARBA" id="ARBA00023211"/>
    </source>
</evidence>
<proteinExistence type="predicted"/>
<evidence type="ECO:0000256" key="6">
    <source>
        <dbReference type="ARBA" id="ARBA00022842"/>
    </source>
</evidence>
<dbReference type="Pfam" id="PF18470">
    <property type="entry name" value="Cas9_a"/>
    <property type="match status" value="1"/>
</dbReference>
<keyword evidence="10" id="KW-0464">Manganese</keyword>
<evidence type="ECO:0000256" key="2">
    <source>
        <dbReference type="ARBA" id="ARBA00022722"/>
    </source>
</evidence>
<evidence type="ECO:0000313" key="14">
    <source>
        <dbReference type="EMBL" id="PKY64326.1"/>
    </source>
</evidence>
<feature type="domain" description="HNH Cas9-type" evidence="13">
    <location>
        <begin position="527"/>
        <end position="689"/>
    </location>
</feature>
<dbReference type="GO" id="GO:0004519">
    <property type="term" value="F:endonuclease activity"/>
    <property type="evidence" value="ECO:0007669"/>
    <property type="project" value="UniProtKB-UniRule"/>
</dbReference>
<comment type="cofactor">
    <cofactor evidence="1">
        <name>Mg(2+)</name>
        <dbReference type="ChEBI" id="CHEBI:18420"/>
    </cofactor>
</comment>
<evidence type="ECO:0000256" key="1">
    <source>
        <dbReference type="ARBA" id="ARBA00001946"/>
    </source>
</evidence>
<keyword evidence="3" id="KW-0479">Metal-binding</keyword>
<protein>
    <submittedName>
        <fullName evidence="14">HNH endonuclease</fullName>
    </submittedName>
</protein>
<dbReference type="Pfam" id="PF01844">
    <property type="entry name" value="HNH"/>
    <property type="match status" value="1"/>
</dbReference>
<dbReference type="Gene3D" id="1.10.30.50">
    <property type="match status" value="1"/>
</dbReference>
<dbReference type="GO" id="GO:0008270">
    <property type="term" value="F:zinc ion binding"/>
    <property type="evidence" value="ECO:0007669"/>
    <property type="project" value="InterPro"/>
</dbReference>
<dbReference type="PROSITE" id="PS51749">
    <property type="entry name" value="HNH_CAS9"/>
    <property type="match status" value="1"/>
</dbReference>
<evidence type="ECO:0000256" key="11">
    <source>
        <dbReference type="ARBA" id="ARBA00046380"/>
    </source>
</evidence>
<evidence type="ECO:0000256" key="3">
    <source>
        <dbReference type="ARBA" id="ARBA00022723"/>
    </source>
</evidence>
<dbReference type="GO" id="GO:0051607">
    <property type="term" value="P:defense response to virus"/>
    <property type="evidence" value="ECO:0007669"/>
    <property type="project" value="UniProtKB-KW"/>
</dbReference>
<dbReference type="InterPro" id="IPR041217">
    <property type="entry name" value="Cas9_C"/>
</dbReference>
<dbReference type="InterPro" id="IPR036397">
    <property type="entry name" value="RNaseH_sf"/>
</dbReference>
<keyword evidence="7" id="KW-0694">RNA-binding</keyword>
<name>A0A2I1HZN5_9ACTO</name>
<evidence type="ECO:0000256" key="12">
    <source>
        <dbReference type="PROSITE-ProRule" id="PRU01085"/>
    </source>
</evidence>